<dbReference type="GO" id="GO:0005886">
    <property type="term" value="C:plasma membrane"/>
    <property type="evidence" value="ECO:0007669"/>
    <property type="project" value="TreeGrafter"/>
</dbReference>
<organism evidence="7 8">
    <name type="scientific">Paraburkholderia phymatum (strain DSM 17167 / CIP 108236 / LMG 21445 / STM815)</name>
    <name type="common">Burkholderia phymatum</name>
    <dbReference type="NCBI Taxonomy" id="391038"/>
    <lineage>
        <taxon>Bacteria</taxon>
        <taxon>Pseudomonadati</taxon>
        <taxon>Pseudomonadota</taxon>
        <taxon>Betaproteobacteria</taxon>
        <taxon>Burkholderiales</taxon>
        <taxon>Burkholderiaceae</taxon>
        <taxon>Paraburkholderia</taxon>
    </lineage>
</organism>
<dbReference type="RefSeq" id="WP_012404048.1">
    <property type="nucleotide sequence ID" value="NC_010623.1"/>
</dbReference>
<feature type="region of interest" description="Disordered" evidence="5">
    <location>
        <begin position="1"/>
        <end position="34"/>
    </location>
</feature>
<reference evidence="8" key="1">
    <citation type="journal article" date="2014" name="Stand. Genomic Sci.">
        <title>Complete genome sequence of Burkholderia phymatum STM815(T), a broad host range and efficient nitrogen-fixing symbiont of Mimosa species.</title>
        <authorList>
            <person name="Moulin L."/>
            <person name="Klonowska A."/>
            <person name="Caroline B."/>
            <person name="Booth K."/>
            <person name="Vriezen J.A."/>
            <person name="Melkonian R."/>
            <person name="James E.K."/>
            <person name="Young J.P."/>
            <person name="Bena G."/>
            <person name="Hauser L."/>
            <person name="Land M."/>
            <person name="Kyrpides N."/>
            <person name="Bruce D."/>
            <person name="Chain P."/>
            <person name="Copeland A."/>
            <person name="Pitluck S."/>
            <person name="Woyke T."/>
            <person name="Lizotte-Waniewski M."/>
            <person name="Bristow J."/>
            <person name="Riley M."/>
        </authorList>
    </citation>
    <scope>NUCLEOTIDE SEQUENCE [LARGE SCALE GENOMIC DNA]</scope>
    <source>
        <strain evidence="8">DSM 17167 / CIP 108236 / LMG 21445 / STM815</strain>
    </source>
</reference>
<keyword evidence="3 6" id="KW-1133">Transmembrane helix</keyword>
<dbReference type="KEGG" id="bph:Bphy_4770"/>
<feature type="transmembrane region" description="Helical" evidence="6">
    <location>
        <begin position="90"/>
        <end position="108"/>
    </location>
</feature>
<feature type="compositionally biased region" description="Basic and acidic residues" evidence="5">
    <location>
        <begin position="18"/>
        <end position="28"/>
    </location>
</feature>
<evidence type="ECO:0000256" key="5">
    <source>
        <dbReference type="SAM" id="MobiDB-lite"/>
    </source>
</evidence>
<dbReference type="HOGENOM" id="CLU_061519_1_0_4"/>
<evidence type="ECO:0000313" key="7">
    <source>
        <dbReference type="EMBL" id="ACC73879.1"/>
    </source>
</evidence>
<comment type="subcellular location">
    <subcellularLocation>
        <location evidence="1">Membrane</location>
        <topology evidence="1">Multi-pass membrane protein</topology>
    </subcellularLocation>
</comment>
<dbReference type="eggNOG" id="COG2116">
    <property type="taxonomic scope" value="Bacteria"/>
</dbReference>
<sequence length="288" mass="30104">MASKPETTDDNAAGHASPHLDEKERDQASAHSSPQALVIHEIIREEGETALQRKPLALLWSALAAGLSMGFSFLTQAVLKSKASVGAEGASLIAPAGYCVGFVIVVLGRQQLFTESTLTVVLPVLTRKDIRTTAAALRLWVIVLTANLAGTWIFAAILASPSSFTHTLAPALDELAQASLGSSLVSTALKAVLAGWLIALMVWLLPSARSAAVLIVAMLTYVVAVCELSHIIAGSVEAAYVVLRGNAAIQDYLLRFFVPTLLGNVIGGIALVGLLNHASIAPEMTGGH</sequence>
<gene>
    <name evidence="7" type="ordered locus">Bphy_4770</name>
</gene>
<evidence type="ECO:0000256" key="6">
    <source>
        <dbReference type="SAM" id="Phobius"/>
    </source>
</evidence>
<dbReference type="AlphaFoldDB" id="B2JRW0"/>
<dbReference type="Pfam" id="PF01226">
    <property type="entry name" value="Form_Nir_trans"/>
    <property type="match status" value="1"/>
</dbReference>
<dbReference type="OrthoDB" id="261587at2"/>
<dbReference type="GO" id="GO:0015499">
    <property type="term" value="F:formate transmembrane transporter activity"/>
    <property type="evidence" value="ECO:0007669"/>
    <property type="project" value="TreeGrafter"/>
</dbReference>
<keyword evidence="4 6" id="KW-0472">Membrane</keyword>
<keyword evidence="2 6" id="KW-0812">Transmembrane</keyword>
<dbReference type="PANTHER" id="PTHR30520:SF2">
    <property type="entry name" value="INNER MEMBRANE PROTEIN YFDC"/>
    <property type="match status" value="1"/>
</dbReference>
<dbReference type="STRING" id="391038.Bphy_4770"/>
<evidence type="ECO:0000256" key="1">
    <source>
        <dbReference type="ARBA" id="ARBA00004141"/>
    </source>
</evidence>
<feature type="transmembrane region" description="Helical" evidence="6">
    <location>
        <begin position="212"/>
        <end position="232"/>
    </location>
</feature>
<evidence type="ECO:0000313" key="8">
    <source>
        <dbReference type="Proteomes" id="UP000001192"/>
    </source>
</evidence>
<evidence type="ECO:0000256" key="2">
    <source>
        <dbReference type="ARBA" id="ARBA00022692"/>
    </source>
</evidence>
<name>B2JRW0_PARP8</name>
<feature type="transmembrane region" description="Helical" evidence="6">
    <location>
        <begin position="252"/>
        <end position="275"/>
    </location>
</feature>
<dbReference type="EMBL" id="CP001044">
    <property type="protein sequence ID" value="ACC73879.1"/>
    <property type="molecule type" value="Genomic_DNA"/>
</dbReference>
<dbReference type="PANTHER" id="PTHR30520">
    <property type="entry name" value="FORMATE TRANSPORTER-RELATED"/>
    <property type="match status" value="1"/>
</dbReference>
<dbReference type="Proteomes" id="UP000001192">
    <property type="component" value="Chromosome 2"/>
</dbReference>
<keyword evidence="8" id="KW-1185">Reference proteome</keyword>
<dbReference type="InterPro" id="IPR023271">
    <property type="entry name" value="Aquaporin-like"/>
</dbReference>
<evidence type="ECO:0000256" key="3">
    <source>
        <dbReference type="ARBA" id="ARBA00022989"/>
    </source>
</evidence>
<dbReference type="InterPro" id="IPR000292">
    <property type="entry name" value="For/NO2_transpt"/>
</dbReference>
<accession>B2JRW0</accession>
<evidence type="ECO:0000256" key="4">
    <source>
        <dbReference type="ARBA" id="ARBA00023136"/>
    </source>
</evidence>
<protein>
    <submittedName>
        <fullName evidence="7">Putative transport protein, YfdC-like protein</fullName>
    </submittedName>
</protein>
<feature type="transmembrane region" description="Helical" evidence="6">
    <location>
        <begin position="137"/>
        <end position="160"/>
    </location>
</feature>
<feature type="transmembrane region" description="Helical" evidence="6">
    <location>
        <begin position="57"/>
        <end position="78"/>
    </location>
</feature>
<dbReference type="Gene3D" id="1.20.1080.10">
    <property type="entry name" value="Glycerol uptake facilitator protein"/>
    <property type="match status" value="1"/>
</dbReference>
<proteinExistence type="predicted"/>
<feature type="transmembrane region" description="Helical" evidence="6">
    <location>
        <begin position="180"/>
        <end position="205"/>
    </location>
</feature>